<organism evidence="2 3">
    <name type="scientific">Brachionus plicatilis</name>
    <name type="common">Marine rotifer</name>
    <name type="synonym">Brachionus muelleri</name>
    <dbReference type="NCBI Taxonomy" id="10195"/>
    <lineage>
        <taxon>Eukaryota</taxon>
        <taxon>Metazoa</taxon>
        <taxon>Spiralia</taxon>
        <taxon>Gnathifera</taxon>
        <taxon>Rotifera</taxon>
        <taxon>Eurotatoria</taxon>
        <taxon>Monogononta</taxon>
        <taxon>Pseudotrocha</taxon>
        <taxon>Ploima</taxon>
        <taxon>Brachionidae</taxon>
        <taxon>Brachionus</taxon>
    </lineage>
</organism>
<name>A0A3M7SW97_BRAPC</name>
<feature type="compositionally biased region" description="Acidic residues" evidence="1">
    <location>
        <begin position="335"/>
        <end position="350"/>
    </location>
</feature>
<evidence type="ECO:0000313" key="2">
    <source>
        <dbReference type="EMBL" id="RNA40094.1"/>
    </source>
</evidence>
<feature type="region of interest" description="Disordered" evidence="1">
    <location>
        <begin position="1"/>
        <end position="107"/>
    </location>
</feature>
<accession>A0A3M7SW97</accession>
<reference evidence="2 3" key="1">
    <citation type="journal article" date="2018" name="Sci. Rep.">
        <title>Genomic signatures of local adaptation to the degree of environmental predictability in rotifers.</title>
        <authorList>
            <person name="Franch-Gras L."/>
            <person name="Hahn C."/>
            <person name="Garcia-Roger E.M."/>
            <person name="Carmona M.J."/>
            <person name="Serra M."/>
            <person name="Gomez A."/>
        </authorList>
    </citation>
    <scope>NUCLEOTIDE SEQUENCE [LARGE SCALE GENOMIC DNA]</scope>
    <source>
        <strain evidence="2">HYR1</strain>
    </source>
</reference>
<protein>
    <submittedName>
        <fullName evidence="2">Uncharacterized protein</fullName>
    </submittedName>
</protein>
<evidence type="ECO:0000256" key="1">
    <source>
        <dbReference type="SAM" id="MobiDB-lite"/>
    </source>
</evidence>
<feature type="compositionally biased region" description="Polar residues" evidence="1">
    <location>
        <begin position="27"/>
        <end position="40"/>
    </location>
</feature>
<gene>
    <name evidence="2" type="ORF">BpHYR1_005985</name>
</gene>
<dbReference type="EMBL" id="REGN01000677">
    <property type="protein sequence ID" value="RNA40094.1"/>
    <property type="molecule type" value="Genomic_DNA"/>
</dbReference>
<keyword evidence="3" id="KW-1185">Reference proteome</keyword>
<dbReference type="OrthoDB" id="10577059at2759"/>
<sequence>MGKERIKTSSSNHDSKEDKTEIKIDSSRSSQTNILNCSTLSNNSQSSNPRPSRIPKLSVNQKTVNQTKAAESAKKARYPSSTRIPQRARPSTPKTSHKNLPFSEPITPSKVINSTTFDKSVAHISDSCIVPECKEVKLFINKNLVDILLVAKNSEPKARGRDDEGYSTMSSEIMHRAQNSNRTSAGNTETQSRTSEASSTIDETNSLSSPPPNLHNSKKRYCFPTLKTLNYYYNNRYYHQYHKRASSQSSIVCCKYLSDSDIQALSNQLNSFDKDTFYNVFHLDTLYSNVDYILFNSYASDTELEYNYNRRHGRYHDVLDSNYQLYINDYFNQPYDDDEDDDERQSATETEESRDSEENFVEYELKDDQFEFEIDGSNENFVELSVDGTDGLLFDDEDVNLILDSEQIDENFCLNEYKNMFDQSKFDSPLFSSQSISSLKSTSCSSSSCEYPSSNDLSLDSINPKVEKNSASLNCDYFVDSYDNYQLHDENVMLIDELSLDNNFDISDFVNQLNYIFNIFKTKNFQELFTAIACRSLTRFGSHKKQLIHPLYHQSADSEKLRKYEF</sequence>
<feature type="region of interest" description="Disordered" evidence="1">
    <location>
        <begin position="176"/>
        <end position="215"/>
    </location>
</feature>
<dbReference type="AlphaFoldDB" id="A0A3M7SW97"/>
<feature type="compositionally biased region" description="Basic and acidic residues" evidence="1">
    <location>
        <begin position="1"/>
        <end position="26"/>
    </location>
</feature>
<evidence type="ECO:0000313" key="3">
    <source>
        <dbReference type="Proteomes" id="UP000276133"/>
    </source>
</evidence>
<feature type="compositionally biased region" description="Polar residues" evidence="1">
    <location>
        <begin position="176"/>
        <end position="204"/>
    </location>
</feature>
<feature type="compositionally biased region" description="Polar residues" evidence="1">
    <location>
        <begin position="58"/>
        <end position="69"/>
    </location>
</feature>
<proteinExistence type="predicted"/>
<dbReference type="Proteomes" id="UP000276133">
    <property type="component" value="Unassembled WGS sequence"/>
</dbReference>
<feature type="compositionally biased region" description="Low complexity" evidence="1">
    <location>
        <begin position="41"/>
        <end position="51"/>
    </location>
</feature>
<feature type="region of interest" description="Disordered" evidence="1">
    <location>
        <begin position="332"/>
        <end position="359"/>
    </location>
</feature>
<comment type="caution">
    <text evidence="2">The sequence shown here is derived from an EMBL/GenBank/DDBJ whole genome shotgun (WGS) entry which is preliminary data.</text>
</comment>